<name>A0A2P6RQF5_ROSCH</name>
<evidence type="ECO:0000313" key="2">
    <source>
        <dbReference type="Proteomes" id="UP000238479"/>
    </source>
</evidence>
<dbReference type="Gramene" id="PRQ48663">
    <property type="protein sequence ID" value="PRQ48663"/>
    <property type="gene ID" value="RchiOBHm_Chr2g0113281"/>
</dbReference>
<dbReference type="AlphaFoldDB" id="A0A2P6RQF5"/>
<protein>
    <submittedName>
        <fullName evidence="1">Uncharacterized protein</fullName>
    </submittedName>
</protein>
<organism evidence="1 2">
    <name type="scientific">Rosa chinensis</name>
    <name type="common">China rose</name>
    <dbReference type="NCBI Taxonomy" id="74649"/>
    <lineage>
        <taxon>Eukaryota</taxon>
        <taxon>Viridiplantae</taxon>
        <taxon>Streptophyta</taxon>
        <taxon>Embryophyta</taxon>
        <taxon>Tracheophyta</taxon>
        <taxon>Spermatophyta</taxon>
        <taxon>Magnoliopsida</taxon>
        <taxon>eudicotyledons</taxon>
        <taxon>Gunneridae</taxon>
        <taxon>Pentapetalae</taxon>
        <taxon>rosids</taxon>
        <taxon>fabids</taxon>
        <taxon>Rosales</taxon>
        <taxon>Rosaceae</taxon>
        <taxon>Rosoideae</taxon>
        <taxon>Rosoideae incertae sedis</taxon>
        <taxon>Rosa</taxon>
    </lineage>
</organism>
<evidence type="ECO:0000313" key="1">
    <source>
        <dbReference type="EMBL" id="PRQ48663.1"/>
    </source>
</evidence>
<gene>
    <name evidence="1" type="ORF">RchiOBHm_Chr2g0113281</name>
</gene>
<reference evidence="1 2" key="1">
    <citation type="journal article" date="2018" name="Nat. Genet.">
        <title>The Rosa genome provides new insights in the design of modern roses.</title>
        <authorList>
            <person name="Bendahmane M."/>
        </authorList>
    </citation>
    <scope>NUCLEOTIDE SEQUENCE [LARGE SCALE GENOMIC DNA]</scope>
    <source>
        <strain evidence="2">cv. Old Blush</strain>
    </source>
</reference>
<comment type="caution">
    <text evidence="1">The sequence shown here is derived from an EMBL/GenBank/DDBJ whole genome shotgun (WGS) entry which is preliminary data.</text>
</comment>
<dbReference type="Proteomes" id="UP000238479">
    <property type="component" value="Chromosome 2"/>
</dbReference>
<keyword evidence="2" id="KW-1185">Reference proteome</keyword>
<proteinExistence type="predicted"/>
<accession>A0A2P6RQF5</accession>
<sequence>MGFNYRWVEIWGYLRSLKKTAFFKSEIQRRLFVMAVLINCD</sequence>
<dbReference type="EMBL" id="PDCK01000040">
    <property type="protein sequence ID" value="PRQ48663.1"/>
    <property type="molecule type" value="Genomic_DNA"/>
</dbReference>